<dbReference type="EMBL" id="FXTI01000011">
    <property type="protein sequence ID" value="SMO88732.1"/>
    <property type="molecule type" value="Genomic_DNA"/>
</dbReference>
<keyword evidence="1" id="KW-1133">Transmembrane helix</keyword>
<feature type="transmembrane region" description="Helical" evidence="1">
    <location>
        <begin position="45"/>
        <end position="63"/>
    </location>
</feature>
<name>A0A521EXL6_9BACL</name>
<evidence type="ECO:0000313" key="3">
    <source>
        <dbReference type="EMBL" id="SMO88732.1"/>
    </source>
</evidence>
<evidence type="ECO:0000259" key="2">
    <source>
        <dbReference type="Pfam" id="PF25842"/>
    </source>
</evidence>
<dbReference type="Pfam" id="PF25842">
    <property type="entry name" value="NfeD_TM"/>
    <property type="match status" value="1"/>
</dbReference>
<sequence>MDWSLVFWCSFFTGLLLTVIIWLLGDLLEGLFEGVIGASSPFLAPILWTGGLTAFGASGILLTQTTALEGLTLILSSLGIAATISILLYLLVVKPAENAERSSSFRMADLTDREGEVITTIPAVGYGEVLIWTGGGHTNQIASSLLHQSIPQGARVIIHKVEDDTLWVTPVEKNQNNKG</sequence>
<feature type="domain" description="Membrane protein NfeD2 N-terminal transmembrane" evidence="2">
    <location>
        <begin position="4"/>
        <end position="100"/>
    </location>
</feature>
<keyword evidence="4" id="KW-1185">Reference proteome</keyword>
<dbReference type="AlphaFoldDB" id="A0A521EXL6"/>
<dbReference type="InterPro" id="IPR058653">
    <property type="entry name" value="NfeD2_TM"/>
</dbReference>
<dbReference type="Gene3D" id="2.40.50.140">
    <property type="entry name" value="Nucleic acid-binding proteins"/>
    <property type="match status" value="1"/>
</dbReference>
<keyword evidence="1" id="KW-0812">Transmembrane</keyword>
<proteinExistence type="predicted"/>
<protein>
    <recommendedName>
        <fullName evidence="2">Membrane protein NfeD2 N-terminal transmembrane domain-containing protein</fullName>
    </recommendedName>
</protein>
<dbReference type="InterPro" id="IPR012340">
    <property type="entry name" value="NA-bd_OB-fold"/>
</dbReference>
<feature type="transmembrane region" description="Helical" evidence="1">
    <location>
        <begin position="5"/>
        <end position="25"/>
    </location>
</feature>
<dbReference type="RefSeq" id="WP_142506450.1">
    <property type="nucleotide sequence ID" value="NZ_FXTI01000011.1"/>
</dbReference>
<evidence type="ECO:0000313" key="4">
    <source>
        <dbReference type="Proteomes" id="UP000315636"/>
    </source>
</evidence>
<feature type="transmembrane region" description="Helical" evidence="1">
    <location>
        <begin position="70"/>
        <end position="92"/>
    </location>
</feature>
<dbReference type="OrthoDB" id="1683445at2"/>
<evidence type="ECO:0000256" key="1">
    <source>
        <dbReference type="SAM" id="Phobius"/>
    </source>
</evidence>
<dbReference type="Proteomes" id="UP000315636">
    <property type="component" value="Unassembled WGS sequence"/>
</dbReference>
<accession>A0A521EXL6</accession>
<gene>
    <name evidence="3" type="ORF">SAMN06264849_11159</name>
</gene>
<organism evidence="3 4">
    <name type="scientific">Melghirimyces algeriensis</name>
    <dbReference type="NCBI Taxonomy" id="910412"/>
    <lineage>
        <taxon>Bacteria</taxon>
        <taxon>Bacillati</taxon>
        <taxon>Bacillota</taxon>
        <taxon>Bacilli</taxon>
        <taxon>Bacillales</taxon>
        <taxon>Thermoactinomycetaceae</taxon>
        <taxon>Melghirimyces</taxon>
    </lineage>
</organism>
<keyword evidence="1" id="KW-0472">Membrane</keyword>
<reference evidence="3 4" key="1">
    <citation type="submission" date="2017-05" db="EMBL/GenBank/DDBJ databases">
        <authorList>
            <person name="Varghese N."/>
            <person name="Submissions S."/>
        </authorList>
    </citation>
    <scope>NUCLEOTIDE SEQUENCE [LARGE SCALE GENOMIC DNA]</scope>
    <source>
        <strain evidence="3 4">DSM 45474</strain>
    </source>
</reference>